<gene>
    <name evidence="1" type="ORF">STRIC_0050</name>
</gene>
<organism evidence="1 2">
    <name type="scientific">Streptococcus ictaluri 707-05</name>
    <dbReference type="NCBI Taxonomy" id="764299"/>
    <lineage>
        <taxon>Bacteria</taxon>
        <taxon>Bacillati</taxon>
        <taxon>Bacillota</taxon>
        <taxon>Bacilli</taxon>
        <taxon>Lactobacillales</taxon>
        <taxon>Streptococcaceae</taxon>
        <taxon>Streptococcus</taxon>
    </lineage>
</organism>
<dbReference type="RefSeq" id="WP_008087446.1">
    <property type="nucleotide sequence ID" value="NZ_AEUX02000002.1"/>
</dbReference>
<reference evidence="1 2" key="1">
    <citation type="journal article" date="2014" name="Int. J. Syst. Evol. Microbiol.">
        <title>Phylogenomics and the dynamic genome evolution of the genus Streptococcus.</title>
        <authorList>
            <consortium name="The Broad Institute Genome Sequencing Platform"/>
            <person name="Richards V.P."/>
            <person name="Palmer S.R."/>
            <person name="Pavinski Bitar P.D."/>
            <person name="Qin X."/>
            <person name="Weinstock G.M."/>
            <person name="Highlander S.K."/>
            <person name="Town C.D."/>
            <person name="Burne R.A."/>
            <person name="Stanhope M.J."/>
        </authorList>
    </citation>
    <scope>NUCLEOTIDE SEQUENCE [LARGE SCALE GENOMIC DNA]</scope>
    <source>
        <strain evidence="1 2">707-05</strain>
    </source>
</reference>
<dbReference type="Proteomes" id="UP000003330">
    <property type="component" value="Unassembled WGS sequence"/>
</dbReference>
<sequence length="103" mass="11696">MPNSSTQTTKADELDWSDFENEFLLAPEQEGYTSLMNYLKEVGVNDFDIDFYLHAIVGQDFNQLLETLKTKTADEVKSQVATELSKIFTEAGPVDMIRPIEEV</sequence>
<name>G5K0D0_9STRE</name>
<proteinExistence type="predicted"/>
<evidence type="ECO:0000313" key="2">
    <source>
        <dbReference type="Proteomes" id="UP000003330"/>
    </source>
</evidence>
<dbReference type="AlphaFoldDB" id="G5K0D0"/>
<accession>G5K0D0</accession>
<keyword evidence="2" id="KW-1185">Reference proteome</keyword>
<comment type="caution">
    <text evidence="1">The sequence shown here is derived from an EMBL/GenBank/DDBJ whole genome shotgun (WGS) entry which is preliminary data.</text>
</comment>
<dbReference type="STRING" id="764299.STRIC_0050"/>
<protein>
    <submittedName>
        <fullName evidence="1">Uncharacterized protein</fullName>
    </submittedName>
</protein>
<dbReference type="EMBL" id="AEUX02000002">
    <property type="protein sequence ID" value="EHI70614.1"/>
    <property type="molecule type" value="Genomic_DNA"/>
</dbReference>
<evidence type="ECO:0000313" key="1">
    <source>
        <dbReference type="EMBL" id="EHI70614.1"/>
    </source>
</evidence>